<accession>A0A0B1TH83</accession>
<dbReference type="InterPro" id="IPR000560">
    <property type="entry name" value="His_Pase_clade-2"/>
</dbReference>
<evidence type="ECO:0000313" key="2">
    <source>
        <dbReference type="Proteomes" id="UP000053660"/>
    </source>
</evidence>
<protein>
    <submittedName>
        <fullName evidence="1">Uncharacterized protein</fullName>
    </submittedName>
</protein>
<dbReference type="AlphaFoldDB" id="A0A0B1TH83"/>
<dbReference type="Pfam" id="PF00328">
    <property type="entry name" value="His_Phos_2"/>
    <property type="match status" value="1"/>
</dbReference>
<dbReference type="OrthoDB" id="258392at2759"/>
<gene>
    <name evidence="1" type="ORF">OESDEN_05301</name>
</gene>
<proteinExistence type="predicted"/>
<dbReference type="EMBL" id="KN550206">
    <property type="protein sequence ID" value="KHJ94765.1"/>
    <property type="molecule type" value="Genomic_DNA"/>
</dbReference>
<evidence type="ECO:0000313" key="1">
    <source>
        <dbReference type="EMBL" id="KHJ94765.1"/>
    </source>
</evidence>
<dbReference type="Proteomes" id="UP000053660">
    <property type="component" value="Unassembled WGS sequence"/>
</dbReference>
<dbReference type="Gene3D" id="3.40.50.1240">
    <property type="entry name" value="Phosphoglycerate mutase-like"/>
    <property type="match status" value="1"/>
</dbReference>
<dbReference type="SUPFAM" id="SSF53254">
    <property type="entry name" value="Phosphoglycerate mutase-like"/>
    <property type="match status" value="1"/>
</dbReference>
<reference evidence="1 2" key="1">
    <citation type="submission" date="2014-03" db="EMBL/GenBank/DDBJ databases">
        <title>Draft genome of the hookworm Oesophagostomum dentatum.</title>
        <authorList>
            <person name="Mitreva M."/>
        </authorList>
    </citation>
    <scope>NUCLEOTIDE SEQUENCE [LARGE SCALE GENOMIC DNA]</scope>
    <source>
        <strain evidence="1 2">OD-Hann</strain>
    </source>
</reference>
<name>A0A0B1TH83_OESDE</name>
<sequence>MYVDTGYLAKTYSSKEIYIRAVDTDRTINSAISNLVGMYGQKDTGNTLNQHYPEVADWPDQYVPIPIHTGFRSIDDASIPDAPCRRRSKLWKWVMNSSEMIEYQEDDTVSILQVFLQNMI</sequence>
<dbReference type="GO" id="GO:0016791">
    <property type="term" value="F:phosphatase activity"/>
    <property type="evidence" value="ECO:0007669"/>
    <property type="project" value="UniProtKB-ARBA"/>
</dbReference>
<keyword evidence="2" id="KW-1185">Reference proteome</keyword>
<organism evidence="1 2">
    <name type="scientific">Oesophagostomum dentatum</name>
    <name type="common">Nodular worm</name>
    <dbReference type="NCBI Taxonomy" id="61180"/>
    <lineage>
        <taxon>Eukaryota</taxon>
        <taxon>Metazoa</taxon>
        <taxon>Ecdysozoa</taxon>
        <taxon>Nematoda</taxon>
        <taxon>Chromadorea</taxon>
        <taxon>Rhabditida</taxon>
        <taxon>Rhabditina</taxon>
        <taxon>Rhabditomorpha</taxon>
        <taxon>Strongyloidea</taxon>
        <taxon>Strongylidae</taxon>
        <taxon>Oesophagostomum</taxon>
    </lineage>
</organism>
<dbReference type="InterPro" id="IPR029033">
    <property type="entry name" value="His_PPase_superfam"/>
</dbReference>